<organism evidence="1 2">
    <name type="scientific">Onchocerca volvulus</name>
    <dbReference type="NCBI Taxonomy" id="6282"/>
    <lineage>
        <taxon>Eukaryota</taxon>
        <taxon>Metazoa</taxon>
        <taxon>Ecdysozoa</taxon>
        <taxon>Nematoda</taxon>
        <taxon>Chromadorea</taxon>
        <taxon>Rhabditida</taxon>
        <taxon>Spirurina</taxon>
        <taxon>Spiruromorpha</taxon>
        <taxon>Filarioidea</taxon>
        <taxon>Onchocercidae</taxon>
        <taxon>Onchocerca</taxon>
    </lineage>
</organism>
<dbReference type="Proteomes" id="UP000024404">
    <property type="component" value="Unassembled WGS sequence"/>
</dbReference>
<dbReference type="EMBL" id="CMVM020000214">
    <property type="status" value="NOT_ANNOTATED_CDS"/>
    <property type="molecule type" value="Genomic_DNA"/>
</dbReference>
<accession>A0A8R1Y210</accession>
<reference evidence="2" key="1">
    <citation type="submission" date="2013-10" db="EMBL/GenBank/DDBJ databases">
        <title>Genome sequencing of Onchocerca volvulus.</title>
        <authorList>
            <person name="Cotton J."/>
            <person name="Tsai J."/>
            <person name="Stanley E."/>
            <person name="Tracey A."/>
            <person name="Holroyd N."/>
            <person name="Lustigman S."/>
            <person name="Berriman M."/>
        </authorList>
    </citation>
    <scope>NUCLEOTIDE SEQUENCE</scope>
</reference>
<name>A0A8R1Y210_ONCVO</name>
<proteinExistence type="predicted"/>
<reference evidence="1" key="2">
    <citation type="submission" date="2022-06" db="UniProtKB">
        <authorList>
            <consortium name="EnsemblMetazoa"/>
        </authorList>
    </citation>
    <scope>IDENTIFICATION</scope>
</reference>
<sequence length="54" mass="6662">MLRTKQIDDKIRGLVNVLDEKDNLRQMCSDDRWDYSVNYLEFSNRLKIRSYQFM</sequence>
<evidence type="ECO:0000313" key="1">
    <source>
        <dbReference type="EnsemblMetazoa" id="OVOC7563.1"/>
    </source>
</evidence>
<dbReference type="EnsemblMetazoa" id="OVOC7563.1">
    <property type="protein sequence ID" value="OVOC7563.1"/>
    <property type="gene ID" value="WBGene00244372"/>
</dbReference>
<keyword evidence="2" id="KW-1185">Reference proteome</keyword>
<protein>
    <submittedName>
        <fullName evidence="1">Uncharacterized protein</fullName>
    </submittedName>
</protein>
<dbReference type="AlphaFoldDB" id="A0A8R1Y210"/>
<evidence type="ECO:0000313" key="2">
    <source>
        <dbReference type="Proteomes" id="UP000024404"/>
    </source>
</evidence>